<dbReference type="OrthoDB" id="4391260at2"/>
<feature type="transmembrane region" description="Helical" evidence="5">
    <location>
        <begin position="62"/>
        <end position="80"/>
    </location>
</feature>
<evidence type="ECO:0000313" key="9">
    <source>
        <dbReference type="Proteomes" id="UP000050413"/>
    </source>
</evidence>
<feature type="transmembrane region" description="Helical" evidence="5">
    <location>
        <begin position="100"/>
        <end position="128"/>
    </location>
</feature>
<dbReference type="Proteomes" id="UP000050413">
    <property type="component" value="Unassembled WGS sequence"/>
</dbReference>
<comment type="subcellular location">
    <subcellularLocation>
        <location evidence="1">Membrane</location>
        <topology evidence="1">Multi-pass membrane protein</topology>
    </subcellularLocation>
</comment>
<dbReference type="Pfam" id="PF04932">
    <property type="entry name" value="Wzy_C"/>
    <property type="match status" value="1"/>
</dbReference>
<feature type="domain" description="O-antigen ligase-related" evidence="6">
    <location>
        <begin position="275"/>
        <end position="413"/>
    </location>
</feature>
<reference evidence="8 9" key="1">
    <citation type="submission" date="2015-09" db="EMBL/GenBank/DDBJ databases">
        <title>Identification and resolution of microdiversity through metagenomic sequencing of parallel consortia.</title>
        <authorList>
            <person name="Nelson W.C."/>
            <person name="Romine M.F."/>
            <person name="Lindemann S.R."/>
        </authorList>
    </citation>
    <scope>NUCLEOTIDE SEQUENCE [LARGE SCALE GENOMIC DNA]</scope>
    <source>
        <strain evidence="8">HL-91</strain>
    </source>
</reference>
<dbReference type="PANTHER" id="PTHR37422">
    <property type="entry name" value="TEICHURONIC ACID BIOSYNTHESIS PROTEIN TUAE"/>
    <property type="match status" value="1"/>
</dbReference>
<comment type="caution">
    <text evidence="8">The sequence shown here is derived from an EMBL/GenBank/DDBJ whole genome shotgun (WGS) entry which is preliminary data.</text>
</comment>
<evidence type="ECO:0000256" key="2">
    <source>
        <dbReference type="ARBA" id="ARBA00022692"/>
    </source>
</evidence>
<keyword evidence="4 5" id="KW-0472">Membrane</keyword>
<dbReference type="InterPro" id="IPR007016">
    <property type="entry name" value="O-antigen_ligase-rel_domated"/>
</dbReference>
<evidence type="ECO:0000256" key="1">
    <source>
        <dbReference type="ARBA" id="ARBA00004141"/>
    </source>
</evidence>
<keyword evidence="10" id="KW-1185">Reference proteome</keyword>
<feature type="transmembrane region" description="Helical" evidence="5">
    <location>
        <begin position="227"/>
        <end position="246"/>
    </location>
</feature>
<evidence type="ECO:0000256" key="5">
    <source>
        <dbReference type="SAM" id="Phobius"/>
    </source>
</evidence>
<dbReference type="InterPro" id="IPR051533">
    <property type="entry name" value="WaaL-like"/>
</dbReference>
<evidence type="ECO:0000313" key="10">
    <source>
        <dbReference type="Proteomes" id="UP000182045"/>
    </source>
</evidence>
<evidence type="ECO:0000259" key="6">
    <source>
        <dbReference type="Pfam" id="PF04932"/>
    </source>
</evidence>
<dbReference type="GO" id="GO:0016874">
    <property type="term" value="F:ligase activity"/>
    <property type="evidence" value="ECO:0007669"/>
    <property type="project" value="UniProtKB-KW"/>
</dbReference>
<feature type="transmembrane region" description="Helical" evidence="5">
    <location>
        <begin position="291"/>
        <end position="310"/>
    </location>
</feature>
<feature type="transmembrane region" description="Helical" evidence="5">
    <location>
        <begin position="411"/>
        <end position="429"/>
    </location>
</feature>
<feature type="transmembrane region" description="Helical" evidence="5">
    <location>
        <begin position="37"/>
        <end position="56"/>
    </location>
</feature>
<gene>
    <name evidence="7" type="ORF">Ga0058931_2082</name>
    <name evidence="8" type="ORF">HLUCCA05_02965</name>
</gene>
<feature type="transmembrane region" description="Helical" evidence="5">
    <location>
        <begin position="179"/>
        <end position="201"/>
    </location>
</feature>
<keyword evidence="3 5" id="KW-1133">Transmembrane helix</keyword>
<feature type="transmembrane region" description="Helical" evidence="5">
    <location>
        <begin position="465"/>
        <end position="481"/>
    </location>
</feature>
<feature type="transmembrane region" description="Helical" evidence="5">
    <location>
        <begin position="441"/>
        <end position="459"/>
    </location>
</feature>
<keyword evidence="8" id="KW-0436">Ligase</keyword>
<feature type="transmembrane region" description="Helical" evidence="5">
    <location>
        <begin position="148"/>
        <end position="167"/>
    </location>
</feature>
<organism evidence="8 9">
    <name type="scientific">Roseibaca calidilacus</name>
    <dbReference type="NCBI Taxonomy" id="1666912"/>
    <lineage>
        <taxon>Bacteria</taxon>
        <taxon>Pseudomonadati</taxon>
        <taxon>Pseudomonadota</taxon>
        <taxon>Alphaproteobacteria</taxon>
        <taxon>Rhodobacterales</taxon>
        <taxon>Paracoccaceae</taxon>
        <taxon>Roseinatronobacter</taxon>
    </lineage>
</organism>
<dbReference type="EMBL" id="LJSG01000002">
    <property type="protein sequence ID" value="KPP95639.1"/>
    <property type="molecule type" value="Genomic_DNA"/>
</dbReference>
<dbReference type="STRING" id="1666912.Ga0058931_2082"/>
<reference evidence="7 10" key="2">
    <citation type="submission" date="2016-01" db="EMBL/GenBank/DDBJ databases">
        <authorList>
            <person name="Varghese N."/>
        </authorList>
    </citation>
    <scope>NUCLEOTIDE SEQUENCE [LARGE SCALE GENOMIC DNA]</scope>
    <source>
        <strain evidence="7 10">HL-91</strain>
    </source>
</reference>
<dbReference type="PANTHER" id="PTHR37422:SF23">
    <property type="entry name" value="TEICHURONIC ACID BIOSYNTHESIS PROTEIN TUAE"/>
    <property type="match status" value="1"/>
</dbReference>
<evidence type="ECO:0000313" key="7">
    <source>
        <dbReference type="EMBL" id="CUX81962.1"/>
    </source>
</evidence>
<keyword evidence="2 5" id="KW-0812">Transmembrane</keyword>
<evidence type="ECO:0000256" key="3">
    <source>
        <dbReference type="ARBA" id="ARBA00022989"/>
    </source>
</evidence>
<evidence type="ECO:0000256" key="4">
    <source>
        <dbReference type="ARBA" id="ARBA00023136"/>
    </source>
</evidence>
<dbReference type="Proteomes" id="UP000182045">
    <property type="component" value="Unassembled WGS sequence"/>
</dbReference>
<evidence type="ECO:0000313" key="8">
    <source>
        <dbReference type="EMBL" id="KPP95639.1"/>
    </source>
</evidence>
<feature type="transmembrane region" description="Helical" evidence="5">
    <location>
        <begin position="267"/>
        <end position="285"/>
    </location>
</feature>
<name>A0A0P7WWI9_9RHOB</name>
<dbReference type="GO" id="GO:0016020">
    <property type="term" value="C:membrane"/>
    <property type="evidence" value="ECO:0007669"/>
    <property type="project" value="UniProtKB-SubCell"/>
</dbReference>
<accession>A0A0P7WWI9</accession>
<dbReference type="AlphaFoldDB" id="A0A0P7WWI9"/>
<protein>
    <submittedName>
        <fullName evidence="8">O-antigen ligase</fullName>
    </submittedName>
</protein>
<sequence>MLGEPERIPPRQPRRAFPAQGPARIIMPRGSKRYARMNALTGRLLVLLVVLSAIPVASNRPAWWLLAAFLVALGCFAYLLRAQYLMGSRRPLQVTQMRWLFGIALLVPAFAIVQALPLAQFLPATLAALPDTIPQGLWPASVSLAPDASVLGAIRATGFILFVFLVFEIATQPERSRGLLMWLMLGILAHAIFGLVALRVLDNFALWGEKLAYQGVLTGTFVNRNSVSTFLGFGLIVALALTLERGHRASQSEKDRGHATLLSPQRLEIMALWTAVLILALAILLTESRMGVFATTVGGFITFLTLRLRFGTPLKRIVLETTLILLVVGLVLLSSAGSGVTERALFTALQSANRIEIYEIVLRMIAERPLTGFGYDAFAAAFQLYRDEGMTTQLYFDMAHNTYLTLWVEQGVLFGSIPLLILLWALARIIRRLARGESDPAVLASALGVICLGAIHSLVDFSLEIPANVYCFLFIVGLAIAPPRHNTPAPPPSPATRDGSA</sequence>
<proteinExistence type="predicted"/>
<feature type="transmembrane region" description="Helical" evidence="5">
    <location>
        <begin position="317"/>
        <end position="336"/>
    </location>
</feature>
<dbReference type="EMBL" id="FBYC01000004">
    <property type="protein sequence ID" value="CUX81962.1"/>
    <property type="molecule type" value="Genomic_DNA"/>
</dbReference>